<dbReference type="STRING" id="1759059.ATE48_13055"/>
<evidence type="ECO:0000313" key="2">
    <source>
        <dbReference type="Proteomes" id="UP000092498"/>
    </source>
</evidence>
<sequence>MTLTKIVMHLARNPEAGFAEGSREHGYLLVLPLTADGQIDEDLWHARRSDCSVRAFSPDAPVREGRLARRGHNWFFDYDRGGVDDDEPVFKLEQHRFEVGEYVTIRDHDETPLVYRIDGKEPLD</sequence>
<dbReference type="KEGG" id="cbot:ATE48_13055"/>
<dbReference type="OrthoDB" id="9801741at2"/>
<keyword evidence="2" id="KW-1185">Reference proteome</keyword>
<organism evidence="1 2">
    <name type="scientific">Candidatus Viadribacter manganicus</name>
    <dbReference type="NCBI Taxonomy" id="1759059"/>
    <lineage>
        <taxon>Bacteria</taxon>
        <taxon>Pseudomonadati</taxon>
        <taxon>Pseudomonadota</taxon>
        <taxon>Alphaproteobacteria</taxon>
        <taxon>Hyphomonadales</taxon>
        <taxon>Hyphomonadaceae</taxon>
        <taxon>Candidatus Viadribacter</taxon>
    </lineage>
</organism>
<evidence type="ECO:0000313" key="1">
    <source>
        <dbReference type="EMBL" id="ANP48073.1"/>
    </source>
</evidence>
<protein>
    <submittedName>
        <fullName evidence="1">Uncharacterized protein</fullName>
    </submittedName>
</protein>
<name>A0A1B1ANC3_9PROT</name>
<accession>A0A1B1ANC3</accession>
<reference evidence="1 2" key="1">
    <citation type="submission" date="2015-11" db="EMBL/GenBank/DDBJ databases">
        <title>Whole-Genome Sequence of Candidatus Oderbacter manganicum from the National Park Lower Oder Valley, Germany.</title>
        <authorList>
            <person name="Braun B."/>
            <person name="Liere K."/>
            <person name="Szewzyk U."/>
        </authorList>
    </citation>
    <scope>NUCLEOTIDE SEQUENCE [LARGE SCALE GENOMIC DNA]</scope>
    <source>
        <strain evidence="1 2">OTSz_A_272</strain>
    </source>
</reference>
<dbReference type="AlphaFoldDB" id="A0A1B1ANC3"/>
<dbReference type="Proteomes" id="UP000092498">
    <property type="component" value="Chromosome"/>
</dbReference>
<gene>
    <name evidence="1" type="ORF">ATE48_13055</name>
</gene>
<dbReference type="EMBL" id="CP013244">
    <property type="protein sequence ID" value="ANP48073.1"/>
    <property type="molecule type" value="Genomic_DNA"/>
</dbReference>
<dbReference type="InParanoid" id="A0A1B1ANC3"/>
<proteinExistence type="predicted"/>